<protein>
    <submittedName>
        <fullName evidence="2">Uncharacterized conserved protein, contains double-stranded beta-helix domain</fullName>
    </submittedName>
</protein>
<feature type="domain" description="Cupin type-2" evidence="1">
    <location>
        <begin position="48"/>
        <end position="109"/>
    </location>
</feature>
<evidence type="ECO:0000313" key="2">
    <source>
        <dbReference type="EMBL" id="SUP44817.1"/>
    </source>
</evidence>
<sequence>MIKTFDEKNYTWDGVDTLVYKQDGSPFKDVTRQVLFNGAFDIPCQFRYFEVKPGGYSTLEHHEHTHMVMIFRGQGQCLLGDTIVDVKVGDFIEIPSHTIHQFRANKGDYVGFLCLVNVERDKVQIPSAEEIEALKENPAIKEFLESC</sequence>
<name>A0A380NN91_9FIRM</name>
<dbReference type="SUPFAM" id="SSF51182">
    <property type="entry name" value="RmlC-like cupins"/>
    <property type="match status" value="1"/>
</dbReference>
<proteinExistence type="predicted"/>
<dbReference type="Pfam" id="PF07883">
    <property type="entry name" value="Cupin_2"/>
    <property type="match status" value="1"/>
</dbReference>
<dbReference type="Gene3D" id="2.60.120.10">
    <property type="entry name" value="Jelly Rolls"/>
    <property type="match status" value="1"/>
</dbReference>
<gene>
    <name evidence="2" type="ORF">NCTC12020_01846</name>
</gene>
<dbReference type="EMBL" id="UHIO01000001">
    <property type="protein sequence ID" value="SUP44817.1"/>
    <property type="molecule type" value="Genomic_DNA"/>
</dbReference>
<dbReference type="InterPro" id="IPR013096">
    <property type="entry name" value="Cupin_2"/>
</dbReference>
<organism evidence="2 3">
    <name type="scientific">Veillonella criceti</name>
    <dbReference type="NCBI Taxonomy" id="103891"/>
    <lineage>
        <taxon>Bacteria</taxon>
        <taxon>Bacillati</taxon>
        <taxon>Bacillota</taxon>
        <taxon>Negativicutes</taxon>
        <taxon>Veillonellales</taxon>
        <taxon>Veillonellaceae</taxon>
        <taxon>Veillonella</taxon>
    </lineage>
</organism>
<dbReference type="Proteomes" id="UP000255367">
    <property type="component" value="Unassembled WGS sequence"/>
</dbReference>
<dbReference type="RefSeq" id="WP_115310923.1">
    <property type="nucleotide sequence ID" value="NZ_UHIO01000001.1"/>
</dbReference>
<dbReference type="OrthoDB" id="1551122at2"/>
<keyword evidence="3" id="KW-1185">Reference proteome</keyword>
<reference evidence="2 3" key="1">
    <citation type="submission" date="2018-06" db="EMBL/GenBank/DDBJ databases">
        <authorList>
            <consortium name="Pathogen Informatics"/>
            <person name="Doyle S."/>
        </authorList>
    </citation>
    <scope>NUCLEOTIDE SEQUENCE [LARGE SCALE GENOMIC DNA]</scope>
    <source>
        <strain evidence="2 3">NCTC12020</strain>
    </source>
</reference>
<dbReference type="InterPro" id="IPR011051">
    <property type="entry name" value="RmlC_Cupin_sf"/>
</dbReference>
<evidence type="ECO:0000313" key="3">
    <source>
        <dbReference type="Proteomes" id="UP000255367"/>
    </source>
</evidence>
<accession>A0A380NN91</accession>
<dbReference type="AlphaFoldDB" id="A0A380NN91"/>
<dbReference type="InterPro" id="IPR014710">
    <property type="entry name" value="RmlC-like_jellyroll"/>
</dbReference>
<evidence type="ECO:0000259" key="1">
    <source>
        <dbReference type="Pfam" id="PF07883"/>
    </source>
</evidence>